<evidence type="ECO:0000313" key="1">
    <source>
        <dbReference type="EMBL" id="MBK5929408.1"/>
    </source>
</evidence>
<gene>
    <name evidence="1" type="ORF">CCR82_02370</name>
</gene>
<sequence length="313" mass="32403">MANLDSGNLSVNITGDDPEFNDFGGTDTYSIVSDLSGDVTVSDNQASVINLLDGLEITSANFLSNGVQFTVNDQVVTFLGAPEQFSFVFGGTPFDSTAGTPLTFEETAQAFGTTVPAAGEPLNSATITGTVNPDGSIGEGPAPTPIDEPGVLTWDENGILGNEEGQLSEQQDSTWGYFGDADQVRTDNDSEASVTFTLSIDDTEPAPVEENAVNIQITNFTAGDVLDVSSFAGDLAAGDTPVVTGVDLDDGVLGISMVAADPIAAPTDIAPAWNIEFPEIEQTLVDGLSAMGDGDLTAGLNAALETEDFWLVL</sequence>
<protein>
    <submittedName>
        <fullName evidence="1">Uncharacterized protein</fullName>
    </submittedName>
</protein>
<reference evidence="1" key="1">
    <citation type="submission" date="2017-05" db="EMBL/GenBank/DDBJ databases">
        <authorList>
            <person name="Imhoff J.F."/>
            <person name="Rahn T."/>
            <person name="Kuenzel S."/>
            <person name="Neulinger S.C."/>
        </authorList>
    </citation>
    <scope>NUCLEOTIDE SEQUENCE</scope>
    <source>
        <strain evidence="1">DSM 4395</strain>
    </source>
</reference>
<proteinExistence type="predicted"/>
<dbReference type="Proteomes" id="UP001296967">
    <property type="component" value="Unassembled WGS sequence"/>
</dbReference>
<accession>A0AAJ0UDN9</accession>
<name>A0AAJ0UDN9_HALSE</name>
<comment type="caution">
    <text evidence="1">The sequence shown here is derived from an EMBL/GenBank/DDBJ whole genome shotgun (WGS) entry which is preliminary data.</text>
</comment>
<dbReference type="RefSeq" id="WP_201243756.1">
    <property type="nucleotide sequence ID" value="NZ_NHSF01000014.1"/>
</dbReference>
<evidence type="ECO:0000313" key="2">
    <source>
        <dbReference type="Proteomes" id="UP001296967"/>
    </source>
</evidence>
<dbReference type="EMBL" id="NHSF01000014">
    <property type="protein sequence ID" value="MBK5929408.1"/>
    <property type="molecule type" value="Genomic_DNA"/>
</dbReference>
<keyword evidence="2" id="KW-1185">Reference proteome</keyword>
<dbReference type="AlphaFoldDB" id="A0AAJ0UDN9"/>
<reference evidence="1" key="2">
    <citation type="journal article" date="2020" name="Microorganisms">
        <title>Osmotic Adaptation and Compatible Solute Biosynthesis of Phototrophic Bacteria as Revealed from Genome Analyses.</title>
        <authorList>
            <person name="Imhoff J.F."/>
            <person name="Rahn T."/>
            <person name="Kunzel S."/>
            <person name="Keller A."/>
            <person name="Neulinger S.C."/>
        </authorList>
    </citation>
    <scope>NUCLEOTIDE SEQUENCE</scope>
    <source>
        <strain evidence="1">DSM 4395</strain>
    </source>
</reference>
<organism evidence="1 2">
    <name type="scientific">Halochromatium salexigens</name>
    <name type="common">Chromatium salexigens</name>
    <dbReference type="NCBI Taxonomy" id="49447"/>
    <lineage>
        <taxon>Bacteria</taxon>
        <taxon>Pseudomonadati</taxon>
        <taxon>Pseudomonadota</taxon>
        <taxon>Gammaproteobacteria</taxon>
        <taxon>Chromatiales</taxon>
        <taxon>Chromatiaceae</taxon>
        <taxon>Halochromatium</taxon>
    </lineage>
</organism>